<dbReference type="Proteomes" id="UP001244341">
    <property type="component" value="Chromosome 16b"/>
</dbReference>
<sequence>MLEEALPIAIGVGAALLPAMAFGGVAAARAFIYLGAAESGVLAALEEGKSEEEALKLADAGAVASVMERGPAPKAPAAAVEKLNKPMYGFAARFLQ</sequence>
<keyword evidence="1" id="KW-0472">Membrane</keyword>
<organism evidence="2 3">
    <name type="scientific">Tetradesmus obliquus</name>
    <name type="common">Green alga</name>
    <name type="synonym">Acutodesmus obliquus</name>
    <dbReference type="NCBI Taxonomy" id="3088"/>
    <lineage>
        <taxon>Eukaryota</taxon>
        <taxon>Viridiplantae</taxon>
        <taxon>Chlorophyta</taxon>
        <taxon>core chlorophytes</taxon>
        <taxon>Chlorophyceae</taxon>
        <taxon>CS clade</taxon>
        <taxon>Sphaeropleales</taxon>
        <taxon>Scenedesmaceae</taxon>
        <taxon>Tetradesmus</taxon>
    </lineage>
</organism>
<protein>
    <submittedName>
        <fullName evidence="2">Uncharacterized protein</fullName>
    </submittedName>
</protein>
<feature type="transmembrane region" description="Helical" evidence="1">
    <location>
        <begin position="6"/>
        <end position="28"/>
    </location>
</feature>
<keyword evidence="1" id="KW-1133">Transmembrane helix</keyword>
<proteinExistence type="predicted"/>
<evidence type="ECO:0000313" key="2">
    <source>
        <dbReference type="EMBL" id="WIA23644.1"/>
    </source>
</evidence>
<dbReference type="EMBL" id="CP126223">
    <property type="protein sequence ID" value="WIA23644.1"/>
    <property type="molecule type" value="Genomic_DNA"/>
</dbReference>
<evidence type="ECO:0000256" key="1">
    <source>
        <dbReference type="SAM" id="Phobius"/>
    </source>
</evidence>
<evidence type="ECO:0000313" key="3">
    <source>
        <dbReference type="Proteomes" id="UP001244341"/>
    </source>
</evidence>
<gene>
    <name evidence="2" type="ORF">OEZ85_000349</name>
</gene>
<keyword evidence="3" id="KW-1185">Reference proteome</keyword>
<name>A0ABY8URT7_TETOB</name>
<accession>A0ABY8URT7</accession>
<reference evidence="2 3" key="1">
    <citation type="submission" date="2023-05" db="EMBL/GenBank/DDBJ databases">
        <title>A 100% complete, gapless, phased diploid assembly of the Scenedesmus obliquus UTEX 3031 genome.</title>
        <authorList>
            <person name="Biondi T.C."/>
            <person name="Hanschen E.R."/>
            <person name="Kwon T."/>
            <person name="Eng W."/>
            <person name="Kruse C.P.S."/>
            <person name="Koehler S.I."/>
            <person name="Kunde Y."/>
            <person name="Gleasner C.D."/>
            <person name="You Mak K.T."/>
            <person name="Polle J."/>
            <person name="Hovde B.T."/>
            <person name="Starkenburg S.R."/>
        </authorList>
    </citation>
    <scope>NUCLEOTIDE SEQUENCE [LARGE SCALE GENOMIC DNA]</scope>
    <source>
        <strain evidence="2 3">DOE0152z</strain>
    </source>
</reference>
<keyword evidence="1" id="KW-0812">Transmembrane</keyword>